<evidence type="ECO:0000313" key="2">
    <source>
        <dbReference type="Proteomes" id="UP000001036"/>
    </source>
</evidence>
<keyword evidence="2" id="KW-1185">Reference proteome</keyword>
<name>B3PL81_CELJU</name>
<dbReference type="KEGG" id="cja:CJA_0905"/>
<gene>
    <name evidence="1" type="ordered locus">CJA_0905</name>
</gene>
<dbReference type="eggNOG" id="ENOG5032R5V">
    <property type="taxonomic scope" value="Bacteria"/>
</dbReference>
<dbReference type="AlphaFoldDB" id="B3PL81"/>
<sequence>MNELQRQAYLSSLGIENYMPRWCLPKAPPPVACDWSDVNVNHIVSEGFLSSDSAVESEVGRDGSAFFSKEPAALPSVSPVKISSLLEDVAAPKKPVVSSTPVQPERSKEPVVQPFSLSLWRPTPGFLVIDTRDASLALPTELLLSNLLRVYLGPDWSGGLSEEVLRWPMVENRFVSQTLDDARVELQTWLAVEHELRPITRLWLMGENAVRYFAAENINIDEFRFRSLPLALGGLAGVYLPGLNQLLQQPLLKASLWAAIR</sequence>
<protein>
    <submittedName>
        <fullName evidence="1">Uncharacterized protein</fullName>
    </submittedName>
</protein>
<dbReference type="Proteomes" id="UP000001036">
    <property type="component" value="Chromosome"/>
</dbReference>
<proteinExistence type="predicted"/>
<dbReference type="OrthoDB" id="5727512at2"/>
<evidence type="ECO:0000313" key="1">
    <source>
        <dbReference type="EMBL" id="ACE82653.1"/>
    </source>
</evidence>
<dbReference type="HOGENOM" id="CLU_065798_0_0_6"/>
<organism evidence="1 2">
    <name type="scientific">Cellvibrio japonicus (strain Ueda107)</name>
    <name type="common">Pseudomonas fluorescens subsp. cellulosa</name>
    <dbReference type="NCBI Taxonomy" id="498211"/>
    <lineage>
        <taxon>Bacteria</taxon>
        <taxon>Pseudomonadati</taxon>
        <taxon>Pseudomonadota</taxon>
        <taxon>Gammaproteobacteria</taxon>
        <taxon>Cellvibrionales</taxon>
        <taxon>Cellvibrionaceae</taxon>
        <taxon>Cellvibrio</taxon>
    </lineage>
</organism>
<reference evidence="1 2" key="1">
    <citation type="journal article" date="2008" name="J. Bacteriol.">
        <title>Insights into plant cell wall degradation from the genome sequence of the soil bacterium Cellvibrio japonicus.</title>
        <authorList>
            <person name="Deboy R.T."/>
            <person name="Mongodin E.F."/>
            <person name="Fouts D.E."/>
            <person name="Tailford L.E."/>
            <person name="Khouri H."/>
            <person name="Emerson J.B."/>
            <person name="Mohamoud Y."/>
            <person name="Watkins K."/>
            <person name="Henrissat B."/>
            <person name="Gilbert H.J."/>
            <person name="Nelson K.E."/>
        </authorList>
    </citation>
    <scope>NUCLEOTIDE SEQUENCE [LARGE SCALE GENOMIC DNA]</scope>
    <source>
        <strain evidence="1 2">Ueda107</strain>
    </source>
</reference>
<dbReference type="RefSeq" id="WP_012486553.1">
    <property type="nucleotide sequence ID" value="NC_010995.1"/>
</dbReference>
<accession>B3PL81</accession>
<dbReference type="STRING" id="498211.CJA_0905"/>
<dbReference type="EMBL" id="CP000934">
    <property type="protein sequence ID" value="ACE82653.1"/>
    <property type="molecule type" value="Genomic_DNA"/>
</dbReference>